<evidence type="ECO:0000259" key="2">
    <source>
        <dbReference type="PROSITE" id="PS51186"/>
    </source>
</evidence>
<dbReference type="InterPro" id="IPR000182">
    <property type="entry name" value="GNAT_dom"/>
</dbReference>
<dbReference type="SUPFAM" id="SSF55729">
    <property type="entry name" value="Acyl-CoA N-acyltransferases (Nat)"/>
    <property type="match status" value="1"/>
</dbReference>
<dbReference type="EMBL" id="BAAABW010000014">
    <property type="protein sequence ID" value="GAA0347963.1"/>
    <property type="molecule type" value="Genomic_DNA"/>
</dbReference>
<sequence>MDVNGENHSPGTAADGQTPRMEPVSLATGRLALRPFAPSDADAVHAACQDPDIPRYTSVPSPYTREDARTFVEDTCPAGWREDSMYTWGVFTRDDGHLVGSMCLVRLAQLRSPERQAELGYWTAKERRGRGYTAEAAREVARWGFEELAVERLEWYAEAGNTGSRAVALKVGFRMEGTLRAKIPYSGTRRDAWIGSLLPSDLGLPSEAPYLPFPERA</sequence>
<accession>A0ABN0WVY6</accession>
<dbReference type="Pfam" id="PF13302">
    <property type="entry name" value="Acetyltransf_3"/>
    <property type="match status" value="1"/>
</dbReference>
<keyword evidence="4" id="KW-1185">Reference proteome</keyword>
<comment type="caution">
    <text evidence="3">The sequence shown here is derived from an EMBL/GenBank/DDBJ whole genome shotgun (WGS) entry which is preliminary data.</text>
</comment>
<dbReference type="PROSITE" id="PS51186">
    <property type="entry name" value="GNAT"/>
    <property type="match status" value="1"/>
</dbReference>
<dbReference type="Proteomes" id="UP001500063">
    <property type="component" value="Unassembled WGS sequence"/>
</dbReference>
<feature type="compositionally biased region" description="Polar residues" evidence="1">
    <location>
        <begin position="1"/>
        <end position="10"/>
    </location>
</feature>
<dbReference type="PANTHER" id="PTHR43441">
    <property type="entry name" value="RIBOSOMAL-PROTEIN-SERINE ACETYLTRANSFERASE"/>
    <property type="match status" value="1"/>
</dbReference>
<dbReference type="InterPro" id="IPR051908">
    <property type="entry name" value="Ribosomal_N-acetyltransferase"/>
</dbReference>
<name>A0ABN0WVY6_9ACTN</name>
<feature type="domain" description="N-acetyltransferase" evidence="2">
    <location>
        <begin position="31"/>
        <end position="199"/>
    </location>
</feature>
<reference evidence="3 4" key="1">
    <citation type="journal article" date="2019" name="Int. J. Syst. Evol. Microbiol.">
        <title>The Global Catalogue of Microorganisms (GCM) 10K type strain sequencing project: providing services to taxonomists for standard genome sequencing and annotation.</title>
        <authorList>
            <consortium name="The Broad Institute Genomics Platform"/>
            <consortium name="The Broad Institute Genome Sequencing Center for Infectious Disease"/>
            <person name="Wu L."/>
            <person name="Ma J."/>
        </authorList>
    </citation>
    <scope>NUCLEOTIDE SEQUENCE [LARGE SCALE GENOMIC DNA]</scope>
    <source>
        <strain evidence="3 4">JCM 4565</strain>
    </source>
</reference>
<gene>
    <name evidence="3" type="ORF">GCM10010319_25710</name>
</gene>
<dbReference type="PANTHER" id="PTHR43441:SF10">
    <property type="entry name" value="ACETYLTRANSFERASE"/>
    <property type="match status" value="1"/>
</dbReference>
<dbReference type="Gene3D" id="3.40.630.30">
    <property type="match status" value="1"/>
</dbReference>
<protein>
    <submittedName>
        <fullName evidence="3">GNAT family N-acetyltransferase</fullName>
    </submittedName>
</protein>
<evidence type="ECO:0000313" key="4">
    <source>
        <dbReference type="Proteomes" id="UP001500063"/>
    </source>
</evidence>
<evidence type="ECO:0000313" key="3">
    <source>
        <dbReference type="EMBL" id="GAA0347963.1"/>
    </source>
</evidence>
<proteinExistence type="predicted"/>
<dbReference type="InterPro" id="IPR016181">
    <property type="entry name" value="Acyl_CoA_acyltransferase"/>
</dbReference>
<organism evidence="3 4">
    <name type="scientific">Streptomyces blastmyceticus</name>
    <dbReference type="NCBI Taxonomy" id="68180"/>
    <lineage>
        <taxon>Bacteria</taxon>
        <taxon>Bacillati</taxon>
        <taxon>Actinomycetota</taxon>
        <taxon>Actinomycetes</taxon>
        <taxon>Kitasatosporales</taxon>
        <taxon>Streptomycetaceae</taxon>
        <taxon>Streptomyces</taxon>
    </lineage>
</organism>
<evidence type="ECO:0000256" key="1">
    <source>
        <dbReference type="SAM" id="MobiDB-lite"/>
    </source>
</evidence>
<feature type="region of interest" description="Disordered" evidence="1">
    <location>
        <begin position="1"/>
        <end position="21"/>
    </location>
</feature>